<name>A0A645CCQ2_9ZZZZ</name>
<evidence type="ECO:0000313" key="2">
    <source>
        <dbReference type="EMBL" id="MPM74746.1"/>
    </source>
</evidence>
<reference evidence="2" key="1">
    <citation type="submission" date="2019-08" db="EMBL/GenBank/DDBJ databases">
        <authorList>
            <person name="Kucharzyk K."/>
            <person name="Murdoch R.W."/>
            <person name="Higgins S."/>
            <person name="Loffler F."/>
        </authorList>
    </citation>
    <scope>NUCLEOTIDE SEQUENCE</scope>
</reference>
<organism evidence="2">
    <name type="scientific">bioreactor metagenome</name>
    <dbReference type="NCBI Taxonomy" id="1076179"/>
    <lineage>
        <taxon>unclassified sequences</taxon>
        <taxon>metagenomes</taxon>
        <taxon>ecological metagenomes</taxon>
    </lineage>
</organism>
<accession>A0A645CCQ2</accession>
<protein>
    <submittedName>
        <fullName evidence="2">Uncharacterized protein</fullName>
    </submittedName>
</protein>
<sequence>MSTQFGDDVVVDGPCHRGELVIVVRRQVDREVVGDEPLVAVQQLCLRVQLLGQSGGDLDRFHLAAEGSRENGVHRVLESAFNVVQPAHRASLQPALPSVLDGAAVSVSPDRRRPGRTKLTSDTRSSGRVRTRWC</sequence>
<gene>
    <name evidence="2" type="ORF">SDC9_121735</name>
</gene>
<evidence type="ECO:0000256" key="1">
    <source>
        <dbReference type="SAM" id="MobiDB-lite"/>
    </source>
</evidence>
<proteinExistence type="predicted"/>
<comment type="caution">
    <text evidence="2">The sequence shown here is derived from an EMBL/GenBank/DDBJ whole genome shotgun (WGS) entry which is preliminary data.</text>
</comment>
<feature type="region of interest" description="Disordered" evidence="1">
    <location>
        <begin position="106"/>
        <end position="134"/>
    </location>
</feature>
<dbReference type="EMBL" id="VSSQ01026171">
    <property type="protein sequence ID" value="MPM74746.1"/>
    <property type="molecule type" value="Genomic_DNA"/>
</dbReference>
<dbReference type="AlphaFoldDB" id="A0A645CCQ2"/>